<dbReference type="Gene3D" id="1.20.1740.10">
    <property type="entry name" value="Amino acid/polyamine transporter I"/>
    <property type="match status" value="1"/>
</dbReference>
<evidence type="ECO:0000256" key="1">
    <source>
        <dbReference type="ARBA" id="ARBA00004141"/>
    </source>
</evidence>
<feature type="transmembrane region" description="Helical" evidence="9">
    <location>
        <begin position="567"/>
        <end position="588"/>
    </location>
</feature>
<feature type="transmembrane region" description="Helical" evidence="9">
    <location>
        <begin position="265"/>
        <end position="286"/>
    </location>
</feature>
<reference evidence="12" key="2">
    <citation type="submission" date="2020-09" db="EMBL/GenBank/DDBJ databases">
        <authorList>
            <person name="Kikuchi T."/>
        </authorList>
    </citation>
    <scope>NUCLEOTIDE SEQUENCE</scope>
    <source>
        <strain evidence="12">Ka4C1</strain>
    </source>
</reference>
<feature type="transmembrane region" description="Helical" evidence="9">
    <location>
        <begin position="426"/>
        <end position="450"/>
    </location>
</feature>
<keyword evidence="5 9" id="KW-0812">Transmembrane</keyword>
<dbReference type="PANTHER" id="PTHR11827:SF103">
    <property type="entry name" value="SODIUM CHLORIDE COTRANSPORTER 69, ISOFORM E"/>
    <property type="match status" value="1"/>
</dbReference>
<protein>
    <recommendedName>
        <fullName evidence="3">Solute carrier family 12 member 9</fullName>
    </recommendedName>
</protein>
<accession>A0A1I7S0Y6</accession>
<feature type="transmembrane region" description="Helical" evidence="9">
    <location>
        <begin position="337"/>
        <end position="358"/>
    </location>
</feature>
<dbReference type="Proteomes" id="UP000582659">
    <property type="component" value="Unassembled WGS sequence"/>
</dbReference>
<evidence type="ECO:0000256" key="6">
    <source>
        <dbReference type="ARBA" id="ARBA00022989"/>
    </source>
</evidence>
<name>A0A1I7S0Y6_BURXY</name>
<dbReference type="GO" id="GO:0008511">
    <property type="term" value="F:sodium:potassium:chloride symporter activity"/>
    <property type="evidence" value="ECO:0007669"/>
    <property type="project" value="TreeGrafter"/>
</dbReference>
<evidence type="ECO:0000256" key="4">
    <source>
        <dbReference type="ARBA" id="ARBA00022448"/>
    </source>
</evidence>
<feature type="transmembrane region" description="Helical" evidence="9">
    <location>
        <begin position="494"/>
        <end position="515"/>
    </location>
</feature>
<dbReference type="PANTHER" id="PTHR11827">
    <property type="entry name" value="SOLUTE CARRIER FAMILY 12, CATION COTRANSPORTERS"/>
    <property type="match status" value="1"/>
</dbReference>
<dbReference type="AlphaFoldDB" id="A0A1I7S0Y6"/>
<evidence type="ECO:0000259" key="10">
    <source>
        <dbReference type="Pfam" id="PF00324"/>
    </source>
</evidence>
<feature type="transmembrane region" description="Helical" evidence="9">
    <location>
        <begin position="392"/>
        <end position="414"/>
    </location>
</feature>
<gene>
    <name evidence="12" type="ORF">BXYJ_LOCUS2320</name>
</gene>
<dbReference type="OrthoDB" id="2020542at2759"/>
<reference evidence="15" key="1">
    <citation type="submission" date="2016-11" db="UniProtKB">
        <authorList>
            <consortium name="WormBaseParasite"/>
        </authorList>
    </citation>
    <scope>IDENTIFICATION</scope>
</reference>
<sequence length="1159" mass="130217">MDNNSEDENRSTDSNPDISAASNDDMSTTLRSKALSHFKVESVDESSLSQTSLQSMDGIEELDEDHDVVEGNDVNSNYNTKTSGIRPKFSLTVEDENGDTVTTLNSVGNANTLDRPPNIDHYRMTVQQMKNRPSMLQLMHTKPSSFDRRLNEEGTSNKGNSINSDHPDLETFQPSERSKKDQKVKLGAFEGVYIPSFTNIVGTLLYIRMGWVTGNAGILGGLGIVTFSTFVISITALSLAGICSNGQQRKGGVYYVVSRALGPQFGGVIGVIFSLANVGMAALYIVGNSEFIVDLMIDNQYELVTGDKYNDIRLFSVVLCIVLMLIAFAGPKVENGFTLIFFSTYYISYFNWLIGTFIPPDEEQMKKGVTGYSWRTVEMNLLPEDGTTWNTIISTFTVFFPGFTGMLAACMYVDELRNPGRDVPRGLFSCIVSTFVMYVAAVIACGASVLRHATGTDLPVVDNATGLWFVPNCTLLNCDAGLNHDHQVAKLTSAWPPLIVIGMFGMTISSTMTNLDQGPITFHAACKDRIFPYTKYFAADVKRPYVMLATMTALLTLIGDLDLIDEIVTAMFMAIYVVVNYACFDASFARTPGWRPMFPYYNMWVSLFGALLCIGVMFVVSLPSSIVIFVLFGCCLAYFHYFHPEVNWGDTNQAHMYRNALTSLQKLTYTEIHVKNYRPQILLMSGNPASRVGLLDFAHGITKGDSLLMCVHIVPYPQIERVFEILRLLVREIESWLKESRLKAFYVNLANLNLRTGMQNVFQLAGLGKLKPNVLLIGFKSDWKRLEKKDVKQVNDYVGILRDAFENNYGVGILRNGEEGFDLSDALLESDIVDPHELRRAVESRVHIDDDLVTEPSEQVSELFEPTHVVHRHINRKHGVHLPHIPHHHEGDGKEGENVKTKFFSDRWMFSLNHKVYDANPNKVPVNLSLDDLHVRSTRRVSEAFDIPAFMQHYHDNKEKQKGLADKMNAFHRKTPQARIDVWWLYDDGGLTLLLPHLLRLPKSYLEGAQLRVITLSGNANAVDEKSMLTLMAKFRIECNSVKVLEISNQKLHPDITRKFNTLVNKWKHKNEDGPAPSDGCITEQELITHKRKTYRQLITHQLLVKHSFDASLIVVTLPVPQENIGSCLYMSWLDLMTSDLPPTLLVRGNQTSVLTFYS</sequence>
<evidence type="ECO:0000259" key="11">
    <source>
        <dbReference type="Pfam" id="PF03522"/>
    </source>
</evidence>
<evidence type="ECO:0000256" key="8">
    <source>
        <dbReference type="SAM" id="MobiDB-lite"/>
    </source>
</evidence>
<dbReference type="InterPro" id="IPR004842">
    <property type="entry name" value="SLC12A_fam"/>
</dbReference>
<dbReference type="GO" id="GO:0055064">
    <property type="term" value="P:chloride ion homeostasis"/>
    <property type="evidence" value="ECO:0007669"/>
    <property type="project" value="TreeGrafter"/>
</dbReference>
<evidence type="ECO:0000256" key="9">
    <source>
        <dbReference type="SAM" id="Phobius"/>
    </source>
</evidence>
<evidence type="ECO:0000256" key="3">
    <source>
        <dbReference type="ARBA" id="ARBA00019359"/>
    </source>
</evidence>
<comment type="similarity">
    <text evidence="2">Belongs to the SLC12A transporter family.</text>
</comment>
<organism evidence="13 15">
    <name type="scientific">Bursaphelenchus xylophilus</name>
    <name type="common">Pinewood nematode worm</name>
    <name type="synonym">Aphelenchoides xylophilus</name>
    <dbReference type="NCBI Taxonomy" id="6326"/>
    <lineage>
        <taxon>Eukaryota</taxon>
        <taxon>Metazoa</taxon>
        <taxon>Ecdysozoa</taxon>
        <taxon>Nematoda</taxon>
        <taxon>Chromadorea</taxon>
        <taxon>Rhabditida</taxon>
        <taxon>Tylenchina</taxon>
        <taxon>Tylenchomorpha</taxon>
        <taxon>Aphelenchoidea</taxon>
        <taxon>Aphelenchoididae</taxon>
        <taxon>Bursaphelenchus</taxon>
    </lineage>
</organism>
<evidence type="ECO:0000313" key="13">
    <source>
        <dbReference type="Proteomes" id="UP000095284"/>
    </source>
</evidence>
<comment type="subcellular location">
    <subcellularLocation>
        <location evidence="1">Membrane</location>
        <topology evidence="1">Multi-pass membrane protein</topology>
    </subcellularLocation>
</comment>
<feature type="transmembrane region" description="Helical" evidence="9">
    <location>
        <begin position="186"/>
        <end position="207"/>
    </location>
</feature>
<dbReference type="GO" id="GO:0055078">
    <property type="term" value="P:sodium ion homeostasis"/>
    <property type="evidence" value="ECO:0007669"/>
    <property type="project" value="TreeGrafter"/>
</dbReference>
<dbReference type="EMBL" id="CAJFDI010000001">
    <property type="protein sequence ID" value="CAD5211221.1"/>
    <property type="molecule type" value="Genomic_DNA"/>
</dbReference>
<dbReference type="GO" id="GO:0006884">
    <property type="term" value="P:cell volume homeostasis"/>
    <property type="evidence" value="ECO:0007669"/>
    <property type="project" value="TreeGrafter"/>
</dbReference>
<keyword evidence="14" id="KW-1185">Reference proteome</keyword>
<evidence type="ECO:0000256" key="7">
    <source>
        <dbReference type="ARBA" id="ARBA00023136"/>
    </source>
</evidence>
<dbReference type="SMR" id="A0A1I7S0Y6"/>
<feature type="transmembrane region" description="Helical" evidence="9">
    <location>
        <begin position="219"/>
        <end position="244"/>
    </location>
</feature>
<dbReference type="eggNOG" id="KOG2083">
    <property type="taxonomic scope" value="Eukaryota"/>
</dbReference>
<evidence type="ECO:0000313" key="12">
    <source>
        <dbReference type="EMBL" id="CAD5211221.1"/>
    </source>
</evidence>
<dbReference type="Pfam" id="PF00324">
    <property type="entry name" value="AA_permease"/>
    <property type="match status" value="1"/>
</dbReference>
<dbReference type="Proteomes" id="UP000095284">
    <property type="component" value="Unplaced"/>
</dbReference>
<dbReference type="Pfam" id="PF03522">
    <property type="entry name" value="SLC12"/>
    <property type="match status" value="1"/>
</dbReference>
<proteinExistence type="inferred from homology"/>
<feature type="compositionally biased region" description="Polar residues" evidence="8">
    <location>
        <begin position="153"/>
        <end position="164"/>
    </location>
</feature>
<keyword evidence="7 9" id="KW-0472">Membrane</keyword>
<keyword evidence="4" id="KW-0813">Transport</keyword>
<keyword evidence="6 9" id="KW-1133">Transmembrane helix</keyword>
<evidence type="ECO:0000313" key="15">
    <source>
        <dbReference type="WBParaSite" id="BXY_0666100.1"/>
    </source>
</evidence>
<dbReference type="GO" id="GO:0055075">
    <property type="term" value="P:potassium ion homeostasis"/>
    <property type="evidence" value="ECO:0007669"/>
    <property type="project" value="TreeGrafter"/>
</dbReference>
<dbReference type="GO" id="GO:1990573">
    <property type="term" value="P:potassium ion import across plasma membrane"/>
    <property type="evidence" value="ECO:0007669"/>
    <property type="project" value="TreeGrafter"/>
</dbReference>
<dbReference type="FunFam" id="1.20.1740.10:FF:000013">
    <property type="entry name" value="Solute carrier family 12 member"/>
    <property type="match status" value="1"/>
</dbReference>
<feature type="domain" description="SLC12A transporter C-terminal" evidence="11">
    <location>
        <begin position="691"/>
        <end position="1159"/>
    </location>
</feature>
<dbReference type="GO" id="GO:0016020">
    <property type="term" value="C:membrane"/>
    <property type="evidence" value="ECO:0007669"/>
    <property type="project" value="UniProtKB-SubCell"/>
</dbReference>
<evidence type="ECO:0000313" key="14">
    <source>
        <dbReference type="Proteomes" id="UP000659654"/>
    </source>
</evidence>
<dbReference type="InterPro" id="IPR004841">
    <property type="entry name" value="AA-permease/SLC12A_dom"/>
</dbReference>
<dbReference type="EMBL" id="CAJFCV020000001">
    <property type="protein sequence ID" value="CAG9087891.1"/>
    <property type="molecule type" value="Genomic_DNA"/>
</dbReference>
<dbReference type="WBParaSite" id="BXY_0666100.1">
    <property type="protein sequence ID" value="BXY_0666100.1"/>
    <property type="gene ID" value="BXY_0666100"/>
</dbReference>
<evidence type="ECO:0000256" key="5">
    <source>
        <dbReference type="ARBA" id="ARBA00022692"/>
    </source>
</evidence>
<dbReference type="InterPro" id="IPR018491">
    <property type="entry name" value="SLC12_C"/>
</dbReference>
<feature type="domain" description="Amino acid permease/ SLC12A" evidence="10">
    <location>
        <begin position="193"/>
        <end position="682"/>
    </location>
</feature>
<feature type="region of interest" description="Disordered" evidence="8">
    <location>
        <begin position="1"/>
        <end position="28"/>
    </location>
</feature>
<feature type="transmembrane region" description="Helical" evidence="9">
    <location>
        <begin position="312"/>
        <end position="330"/>
    </location>
</feature>
<dbReference type="Proteomes" id="UP000659654">
    <property type="component" value="Unassembled WGS sequence"/>
</dbReference>
<evidence type="ECO:0000256" key="2">
    <source>
        <dbReference type="ARBA" id="ARBA00010593"/>
    </source>
</evidence>
<feature type="region of interest" description="Disordered" evidence="8">
    <location>
        <begin position="144"/>
        <end position="180"/>
    </location>
</feature>
<feature type="transmembrane region" description="Helical" evidence="9">
    <location>
        <begin position="545"/>
        <end position="561"/>
    </location>
</feature>
<feature type="compositionally biased region" description="Polar residues" evidence="8">
    <location>
        <begin position="12"/>
        <end position="28"/>
    </location>
</feature>